<keyword evidence="2" id="KW-0479">Metal-binding</keyword>
<evidence type="ECO:0000259" key="5">
    <source>
        <dbReference type="Pfam" id="PF04055"/>
    </source>
</evidence>
<dbReference type="Gene3D" id="3.20.20.70">
    <property type="entry name" value="Aldolase class I"/>
    <property type="match status" value="1"/>
</dbReference>
<dbReference type="PANTHER" id="PTHR43728:SF1">
    <property type="entry name" value="FE-S OXIDOREDUCTASE"/>
    <property type="match status" value="1"/>
</dbReference>
<dbReference type="AlphaFoldDB" id="A0A172RXD2"/>
<dbReference type="KEGG" id="ddt:AAY81_03230"/>
<dbReference type="InterPro" id="IPR007197">
    <property type="entry name" value="rSAM"/>
</dbReference>
<keyword evidence="8" id="KW-1185">Reference proteome</keyword>
<keyword evidence="4" id="KW-0411">Iron-sulfur</keyword>
<dbReference type="EMBL" id="FOEC01000003">
    <property type="protein sequence ID" value="SEO61602.1"/>
    <property type="molecule type" value="Genomic_DNA"/>
</dbReference>
<sequence>MSEKSILSILRDAAPAFFTMVPPEHRMTNEPLTTLQINIGYVCNLACRHCHLQCGPKRTEVMSREVMQACFDAYETGGFTSVDITGGAPEMHPDMEWFLREWQARGVRPIVRTNLCILTDPRYSHFVNLYAEVGAQLFGSLPFYSARNVDKIRGDGTFMASIEALRMLNDVGFGDHDGQGDTHTITLVFNPAGATMPPDQASMEQQFHRNLARDFDVHFSNLVAITNNPIGRFAEALNRKGKLEGYLHRLVDAFNPATTEGMMCRDQISVDYAGRVYDCDFNQALGLEIVGKKTIFDFARERQPSRRIVFANHCYACTAGAGSS</sequence>
<keyword evidence="1" id="KW-0949">S-adenosyl-L-methionine</keyword>
<dbReference type="GO" id="GO:0046872">
    <property type="term" value="F:metal ion binding"/>
    <property type="evidence" value="ECO:0007669"/>
    <property type="project" value="UniProtKB-KW"/>
</dbReference>
<name>A0A172RXD2_9ACTN</name>
<feature type="domain" description="Arsenosugar biosynthesis radical SAM protein ArsS-like C-terminal" evidence="6">
    <location>
        <begin position="196"/>
        <end position="324"/>
    </location>
</feature>
<dbReference type="SUPFAM" id="SSF102114">
    <property type="entry name" value="Radical SAM enzymes"/>
    <property type="match status" value="1"/>
</dbReference>
<evidence type="ECO:0000313" key="7">
    <source>
        <dbReference type="EMBL" id="SEO61602.1"/>
    </source>
</evidence>
<dbReference type="InterPro" id="IPR024521">
    <property type="entry name" value="ArsS-like_C"/>
</dbReference>
<dbReference type="SFLD" id="SFLDG01067">
    <property type="entry name" value="SPASM/twitch_domain_containing"/>
    <property type="match status" value="1"/>
</dbReference>
<organism evidence="7 8">
    <name type="scientific">Denitrobacterium detoxificans</name>
    <dbReference type="NCBI Taxonomy" id="79604"/>
    <lineage>
        <taxon>Bacteria</taxon>
        <taxon>Bacillati</taxon>
        <taxon>Actinomycetota</taxon>
        <taxon>Coriobacteriia</taxon>
        <taxon>Eggerthellales</taxon>
        <taxon>Eggerthellaceae</taxon>
        <taxon>Denitrobacterium</taxon>
    </lineage>
</organism>
<keyword evidence="3" id="KW-0408">Iron</keyword>
<dbReference type="Pfam" id="PF04055">
    <property type="entry name" value="Radical_SAM"/>
    <property type="match status" value="1"/>
</dbReference>
<feature type="domain" description="Radical SAM core" evidence="5">
    <location>
        <begin position="37"/>
        <end position="181"/>
    </location>
</feature>
<dbReference type="InterPro" id="IPR058240">
    <property type="entry name" value="rSAM_sf"/>
</dbReference>
<accession>A0A172RXD2</accession>
<dbReference type="GO" id="GO:0051536">
    <property type="term" value="F:iron-sulfur cluster binding"/>
    <property type="evidence" value="ECO:0007669"/>
    <property type="project" value="UniProtKB-KW"/>
</dbReference>
<dbReference type="STRING" id="79604.AAY81_03230"/>
<protein>
    <submittedName>
        <fullName evidence="7">Radical SAM/Cys-rich domain-containing protein</fullName>
    </submittedName>
</protein>
<evidence type="ECO:0000256" key="4">
    <source>
        <dbReference type="ARBA" id="ARBA00023014"/>
    </source>
</evidence>
<dbReference type="Proteomes" id="UP000182975">
    <property type="component" value="Unassembled WGS sequence"/>
</dbReference>
<dbReference type="SFLD" id="SFLDS00029">
    <property type="entry name" value="Radical_SAM"/>
    <property type="match status" value="1"/>
</dbReference>
<evidence type="ECO:0000313" key="8">
    <source>
        <dbReference type="Proteomes" id="UP000182975"/>
    </source>
</evidence>
<evidence type="ECO:0000259" key="6">
    <source>
        <dbReference type="Pfam" id="PF12345"/>
    </source>
</evidence>
<dbReference type="GO" id="GO:0003824">
    <property type="term" value="F:catalytic activity"/>
    <property type="evidence" value="ECO:0007669"/>
    <property type="project" value="InterPro"/>
</dbReference>
<evidence type="ECO:0000256" key="1">
    <source>
        <dbReference type="ARBA" id="ARBA00022691"/>
    </source>
</evidence>
<dbReference type="InterPro" id="IPR013785">
    <property type="entry name" value="Aldolase_TIM"/>
</dbReference>
<dbReference type="InterPro" id="IPR026351">
    <property type="entry name" value="rSAM_ArsS-like"/>
</dbReference>
<dbReference type="PANTHER" id="PTHR43728">
    <property type="entry name" value="SLR0304 PROTEIN"/>
    <property type="match status" value="1"/>
</dbReference>
<dbReference type="OrthoDB" id="9782387at2"/>
<proteinExistence type="predicted"/>
<evidence type="ECO:0000256" key="2">
    <source>
        <dbReference type="ARBA" id="ARBA00022723"/>
    </source>
</evidence>
<evidence type="ECO:0000256" key="3">
    <source>
        <dbReference type="ARBA" id="ARBA00023004"/>
    </source>
</evidence>
<dbReference type="NCBIfam" id="TIGR04167">
    <property type="entry name" value="rSAM_SeCys"/>
    <property type="match status" value="1"/>
</dbReference>
<reference evidence="8" key="1">
    <citation type="submission" date="2016-10" db="EMBL/GenBank/DDBJ databases">
        <authorList>
            <person name="Varghese N."/>
        </authorList>
    </citation>
    <scope>NUCLEOTIDE SEQUENCE [LARGE SCALE GENOMIC DNA]</scope>
    <source>
        <strain evidence="8">DSM 21843</strain>
    </source>
</reference>
<dbReference type="CDD" id="cd01335">
    <property type="entry name" value="Radical_SAM"/>
    <property type="match status" value="1"/>
</dbReference>
<gene>
    <name evidence="7" type="ORF">SAMN02910314_00670</name>
</gene>
<dbReference type="Pfam" id="PF12345">
    <property type="entry name" value="DUF3641"/>
    <property type="match status" value="1"/>
</dbReference>
<dbReference type="RefSeq" id="WP_066661298.1">
    <property type="nucleotide sequence ID" value="NZ_CP011402.1"/>
</dbReference>